<dbReference type="SUPFAM" id="SSF48425">
    <property type="entry name" value="Sec7 domain"/>
    <property type="match status" value="1"/>
</dbReference>
<evidence type="ECO:0000256" key="1">
    <source>
        <dbReference type="SAM" id="MobiDB-lite"/>
    </source>
</evidence>
<comment type="caution">
    <text evidence="3">The sequence shown here is derived from an EMBL/GenBank/DDBJ whole genome shotgun (WGS) entry which is preliminary data.</text>
</comment>
<sequence length="1252" mass="138733">MSMRHSPRPIGNNSTERIDAVVGSHNRWGLRGQKGNSIQDHPMIAAFGKLRHEIAVIRDIRAFDALNFLTPFLLVIQAKGTAAPITVLALGALRKFLAYGFICSDSPRFALAMQSLSAAVTHCQFDISDASQGEVVLLMILNLMEDMMSGPGGHILSDESVCDMMGRGLAICSQPRFSAVLRRTAEAAMVRMCQIIFEDVKHLELGSSDDGHDVERQVQNDLLNGLKIEEDTACSFENPTSDTAQSAILGHEQSLSNPDNGNHFETASTQRANNIESDQIIEDIDSVDLKPYSLPSVRELFRVLVNFLDPNDRQHTDTMRVMAMRILHVALEVSGPFIARNPALATIAEDRLCCYLFQLVRSDNMPVLQESLIVTGTLLATCRGILKLQQELYLSYLVACLHPTVQIPREAGIDPSLYDGIPETSKVVKPPVSQSGSGRATPVSVKHRQSLGMEGGTRKPDARQAMVETIAVLSRMPTFVTELFVNYDCDVDRSDLCEDLIGLLSRNALPDSATWSTTSVPPLCLDSLLRYIQFLAERLHDPPAYDGLPDPDHLREQRRRKKIIVKGIGKFNEKPKSGLEYLGAQGIIADINDPAEVAKFLKGTSRTSKTVLGDFLSKRGNEAILKAFLDLFDFSNKRVDEALRVLLETFRLPGEAPLIASIVECFSEKYCADDTPNDVANKDGVFILTYAIIILNTDQHNPNLKSSKRMSFEDFARNLRGQNDGRDFSLEFLKAIFDSIKCNEIILPDEHDNKHAFDYAWRELLVKTEAAGDLVICDTNIYDADIFAVTWKPVISTLSYVFMSATDDTVFARIVSGFDECARIAAKYRNTEALDQIIYSLSYMSTLAMINSFSTSLNTEIQVGHGSVMVSELAVKLGRDFRAQLATLVLFRVITGNESLIRRGWKQDFDFIKVHSLLHTIANLPQHVVDQTADVISSGFVVCTDKPSALRNEMMKSPDFWSILRLLAKTRKSSSSVFSILKSSVSGSPPAISADNYEATIGLLGYFASASADLDALATPSDTNLPSSGLKHKIKVDDAAVGRGCEAINTLQGMTSRVPHLMQQSRLESNEGAQEWTAIFSGVLFPLIQMLLRPEVFSLDRDGMGEMRIQAASLLCKVFLQYFVLLSQWEGMLDLWVRLIDIMDRLMNSGQGDTLEEAVRENLKNVVLFMIRSGCLVSPATSPSKQTLWDETWKRVDRFLPDLRQDLASESAGNLQGGERCHSEDESAEVDGKSNGIFAVDDVNSEENLFRK</sequence>
<feature type="domain" description="SEC7" evidence="2">
    <location>
        <begin position="553"/>
        <end position="743"/>
    </location>
</feature>
<dbReference type="Pfam" id="PF23325">
    <property type="entry name" value="TPR_28"/>
    <property type="match status" value="1"/>
</dbReference>
<dbReference type="InterPro" id="IPR035999">
    <property type="entry name" value="Sec7_dom_sf"/>
</dbReference>
<accession>M1VYS4</accession>
<dbReference type="VEuPathDB" id="FungiDB:CPUR_08264"/>
<gene>
    <name evidence="3" type="ORF">CPUR_08264</name>
</gene>
<dbReference type="Pfam" id="PF01369">
    <property type="entry name" value="Sec7"/>
    <property type="match status" value="1"/>
</dbReference>
<dbReference type="GO" id="GO:0043001">
    <property type="term" value="P:Golgi to plasma membrane protein transport"/>
    <property type="evidence" value="ECO:0007669"/>
    <property type="project" value="EnsemblFungi"/>
</dbReference>
<dbReference type="HOGENOM" id="CLU_001204_3_1_1"/>
<evidence type="ECO:0000313" key="4">
    <source>
        <dbReference type="Proteomes" id="UP000016801"/>
    </source>
</evidence>
<dbReference type="Pfam" id="PF12783">
    <property type="entry name" value="Sec7-like_HUS"/>
    <property type="match status" value="1"/>
</dbReference>
<dbReference type="Gene3D" id="1.10.220.20">
    <property type="match status" value="1"/>
</dbReference>
<dbReference type="EMBL" id="CAGA01000084">
    <property type="protein sequence ID" value="CCE34332.1"/>
    <property type="molecule type" value="Genomic_DNA"/>
</dbReference>
<dbReference type="InterPro" id="IPR000904">
    <property type="entry name" value="Sec7_dom"/>
</dbReference>
<dbReference type="STRING" id="1111077.M1VYS4"/>
<keyword evidence="4" id="KW-1185">Reference proteome</keyword>
<dbReference type="PROSITE" id="PS50190">
    <property type="entry name" value="SEC7"/>
    <property type="match status" value="1"/>
</dbReference>
<dbReference type="InterPro" id="IPR023394">
    <property type="entry name" value="Sec7_C_sf"/>
</dbReference>
<dbReference type="PANTHER" id="PTHR10663:SF388">
    <property type="entry name" value="GOLGI-SPECIFIC BREFELDIN A-RESISTANCE GUANINE NUCLEOTIDE EXCHANGE FACTOR 1"/>
    <property type="match status" value="1"/>
</dbReference>
<feature type="region of interest" description="Disordered" evidence="1">
    <location>
        <begin position="427"/>
        <end position="460"/>
    </location>
</feature>
<dbReference type="GO" id="GO:0032012">
    <property type="term" value="P:regulation of ARF protein signal transduction"/>
    <property type="evidence" value="ECO:0007669"/>
    <property type="project" value="InterPro"/>
</dbReference>
<dbReference type="InterPro" id="IPR032691">
    <property type="entry name" value="Mon2/Sec7/BIG1-like_HUS"/>
</dbReference>
<feature type="region of interest" description="Disordered" evidence="1">
    <location>
        <begin position="1211"/>
        <end position="1235"/>
    </location>
</feature>
<dbReference type="PANTHER" id="PTHR10663">
    <property type="entry name" value="GUANYL-NUCLEOTIDE EXCHANGE FACTOR"/>
    <property type="match status" value="1"/>
</dbReference>
<evidence type="ECO:0000259" key="2">
    <source>
        <dbReference type="PROSITE" id="PS50190"/>
    </source>
</evidence>
<dbReference type="SMART" id="SM00222">
    <property type="entry name" value="Sec7"/>
    <property type="match status" value="1"/>
</dbReference>
<dbReference type="OrthoDB" id="10258608at2759"/>
<dbReference type="CDD" id="cd00171">
    <property type="entry name" value="Sec7"/>
    <property type="match status" value="1"/>
</dbReference>
<protein>
    <submittedName>
        <fullName evidence="3">Related to GEA2-GDP/GTP exchange factor for ARF</fullName>
    </submittedName>
</protein>
<organism evidence="3 4">
    <name type="scientific">Claviceps purpurea (strain 20.1)</name>
    <name type="common">Ergot fungus</name>
    <name type="synonym">Sphacelia segetum</name>
    <dbReference type="NCBI Taxonomy" id="1111077"/>
    <lineage>
        <taxon>Eukaryota</taxon>
        <taxon>Fungi</taxon>
        <taxon>Dikarya</taxon>
        <taxon>Ascomycota</taxon>
        <taxon>Pezizomycotina</taxon>
        <taxon>Sordariomycetes</taxon>
        <taxon>Hypocreomycetidae</taxon>
        <taxon>Hypocreales</taxon>
        <taxon>Clavicipitaceae</taxon>
        <taxon>Claviceps</taxon>
    </lineage>
</organism>
<dbReference type="Proteomes" id="UP000016801">
    <property type="component" value="Unassembled WGS sequence"/>
</dbReference>
<evidence type="ECO:0000313" key="3">
    <source>
        <dbReference type="EMBL" id="CCE34332.1"/>
    </source>
</evidence>
<dbReference type="eggNOG" id="KOG0928">
    <property type="taxonomic scope" value="Eukaryota"/>
</dbReference>
<dbReference type="GO" id="GO:0005085">
    <property type="term" value="F:guanyl-nucleotide exchange factor activity"/>
    <property type="evidence" value="ECO:0007669"/>
    <property type="project" value="InterPro"/>
</dbReference>
<dbReference type="Gene3D" id="1.10.1000.11">
    <property type="entry name" value="Arf Nucleotide-binding Site Opener,domain 2"/>
    <property type="match status" value="1"/>
</dbReference>
<reference evidence="3 4" key="1">
    <citation type="journal article" date="2013" name="PLoS Genet.">
        <title>Plant-symbiotic fungi as chemical engineers: Multi-genome analysis of the Clavicipitaceae reveals dynamics of alkaloid loci.</title>
        <authorList>
            <person name="Schardl C.L."/>
            <person name="Young C.A."/>
            <person name="Hesse U."/>
            <person name="Amyotte S.G."/>
            <person name="Andreeva K."/>
            <person name="Calie P.J."/>
            <person name="Fleetwood D.J."/>
            <person name="Haws D.C."/>
            <person name="Moore N."/>
            <person name="Oeser B."/>
            <person name="Panaccione D.G."/>
            <person name="Schweri K.K."/>
            <person name="Voisey C.R."/>
            <person name="Farman M.L."/>
            <person name="Jaromczyk J.W."/>
            <person name="Roe B.A."/>
            <person name="O'Sullivan D.M."/>
            <person name="Scott B."/>
            <person name="Tudzynski P."/>
            <person name="An Z."/>
            <person name="Arnaoudova E.G."/>
            <person name="Bullock C.T."/>
            <person name="Charlton N.D."/>
            <person name="Chen L."/>
            <person name="Cox M."/>
            <person name="Dinkins R.D."/>
            <person name="Florea S."/>
            <person name="Glenn A.E."/>
            <person name="Gordon A."/>
            <person name="Gueldener U."/>
            <person name="Harris D.R."/>
            <person name="Hollin W."/>
            <person name="Jaromczyk J."/>
            <person name="Johnson R.D."/>
            <person name="Khan A.K."/>
            <person name="Leistner E."/>
            <person name="Leuchtmann A."/>
            <person name="Li C."/>
            <person name="Liu J."/>
            <person name="Liu J."/>
            <person name="Liu M."/>
            <person name="Mace W."/>
            <person name="Machado C."/>
            <person name="Nagabhyru P."/>
            <person name="Pan J."/>
            <person name="Schmid J."/>
            <person name="Sugawara K."/>
            <person name="Steiner U."/>
            <person name="Takach J.E."/>
            <person name="Tanaka E."/>
            <person name="Webb J.S."/>
            <person name="Wilson E.V."/>
            <person name="Wiseman J.L."/>
            <person name="Yoshida R."/>
            <person name="Zeng Z."/>
        </authorList>
    </citation>
    <scope>NUCLEOTIDE SEQUENCE [LARGE SCALE GENOMIC DNA]</scope>
    <source>
        <strain evidence="3 4">20.1</strain>
    </source>
</reference>
<dbReference type="AlphaFoldDB" id="M1VYS4"/>
<dbReference type="InterPro" id="IPR056604">
    <property type="entry name" value="GBF1-like_TPR"/>
</dbReference>
<dbReference type="GO" id="GO:0005794">
    <property type="term" value="C:Golgi apparatus"/>
    <property type="evidence" value="ECO:0007669"/>
    <property type="project" value="EnsemblFungi"/>
</dbReference>
<name>M1VYS4_CLAP2</name>
<proteinExistence type="predicted"/>